<evidence type="ECO:0000313" key="2">
    <source>
        <dbReference type="Proteomes" id="UP001257914"/>
    </source>
</evidence>
<dbReference type="Pfam" id="PF07023">
    <property type="entry name" value="DUF1315"/>
    <property type="match status" value="1"/>
</dbReference>
<name>A0ABU3QWE7_9GAMM</name>
<sequence>MNLDQMLASVTPEVFENLKYAVETGKWQNGQRLTAEQRDNSLQLVLAYQAKVEKSNQHFTIGEDGEMVMKSKRELKREFLPETDIARFDQDDI</sequence>
<dbReference type="Proteomes" id="UP001257914">
    <property type="component" value="Unassembled WGS sequence"/>
</dbReference>
<dbReference type="InterPro" id="IPR009749">
    <property type="entry name" value="DUF1315"/>
</dbReference>
<comment type="caution">
    <text evidence="1">The sequence shown here is derived from an EMBL/GenBank/DDBJ whole genome shotgun (WGS) entry which is preliminary data.</text>
</comment>
<protein>
    <submittedName>
        <fullName evidence="1">DUF1315 family protein</fullName>
    </submittedName>
</protein>
<accession>A0ABU3QWE7</accession>
<dbReference type="EMBL" id="JAWCUA010000001">
    <property type="protein sequence ID" value="MDU0111582.1"/>
    <property type="molecule type" value="Genomic_DNA"/>
</dbReference>
<reference evidence="1 2" key="1">
    <citation type="submission" date="2023-10" db="EMBL/GenBank/DDBJ databases">
        <title>Psychrosphaera aquimaarina strain SW33 isolated from seawater.</title>
        <authorList>
            <person name="Bayburt H."/>
            <person name="Kim J.M."/>
            <person name="Choi B.J."/>
            <person name="Jeon C.O."/>
        </authorList>
    </citation>
    <scope>NUCLEOTIDE SEQUENCE [LARGE SCALE GENOMIC DNA]</scope>
    <source>
        <strain evidence="1 2">KCTC 52743</strain>
    </source>
</reference>
<gene>
    <name evidence="1" type="ORF">RT723_00870</name>
</gene>
<dbReference type="RefSeq" id="WP_216055609.1">
    <property type="nucleotide sequence ID" value="NZ_JAWCUA010000001.1"/>
</dbReference>
<keyword evidence="2" id="KW-1185">Reference proteome</keyword>
<evidence type="ECO:0000313" key="1">
    <source>
        <dbReference type="EMBL" id="MDU0111582.1"/>
    </source>
</evidence>
<proteinExistence type="predicted"/>
<organism evidence="1 2">
    <name type="scientific">Psychrosphaera aquimarina</name>
    <dbReference type="NCBI Taxonomy" id="2044854"/>
    <lineage>
        <taxon>Bacteria</taxon>
        <taxon>Pseudomonadati</taxon>
        <taxon>Pseudomonadota</taxon>
        <taxon>Gammaproteobacteria</taxon>
        <taxon>Alteromonadales</taxon>
        <taxon>Pseudoalteromonadaceae</taxon>
        <taxon>Psychrosphaera</taxon>
    </lineage>
</organism>